<dbReference type="EMBL" id="CP136891">
    <property type="protein sequence ID" value="WOK98506.1"/>
    <property type="molecule type" value="Genomic_DNA"/>
</dbReference>
<dbReference type="PANTHER" id="PTHR36054:SF2">
    <property type="entry name" value="PROTEIN SICKLE"/>
    <property type="match status" value="1"/>
</dbReference>
<accession>A0AAQ3JYD4</accession>
<feature type="compositionally biased region" description="Low complexity" evidence="1">
    <location>
        <begin position="194"/>
        <end position="210"/>
    </location>
</feature>
<dbReference type="InterPro" id="IPR039292">
    <property type="entry name" value="SICKLE"/>
</dbReference>
<dbReference type="Proteomes" id="UP001327560">
    <property type="component" value="Chromosome 2"/>
</dbReference>
<feature type="compositionally biased region" description="Low complexity" evidence="1">
    <location>
        <begin position="331"/>
        <end position="346"/>
    </location>
</feature>
<dbReference type="Pfam" id="PF15502">
    <property type="entry name" value="MPLKIP"/>
    <property type="match status" value="1"/>
</dbReference>
<dbReference type="GO" id="GO:0000398">
    <property type="term" value="P:mRNA splicing, via spliceosome"/>
    <property type="evidence" value="ECO:0007669"/>
    <property type="project" value="InterPro"/>
</dbReference>
<feature type="region of interest" description="Disordered" evidence="1">
    <location>
        <begin position="310"/>
        <end position="346"/>
    </location>
</feature>
<feature type="compositionally biased region" description="Polar residues" evidence="1">
    <location>
        <begin position="105"/>
        <end position="116"/>
    </location>
</feature>
<keyword evidence="3" id="KW-1185">Reference proteome</keyword>
<dbReference type="AlphaFoldDB" id="A0AAQ3JYD4"/>
<dbReference type="GO" id="GO:0035196">
    <property type="term" value="P:miRNA processing"/>
    <property type="evidence" value="ECO:0007669"/>
    <property type="project" value="InterPro"/>
</dbReference>
<protein>
    <submittedName>
        <fullName evidence="2">WAS/WASL-interacting protein family member 1-like isoform X2</fullName>
    </submittedName>
</protein>
<feature type="compositionally biased region" description="Basic and acidic residues" evidence="1">
    <location>
        <begin position="1"/>
        <end position="12"/>
    </location>
</feature>
<dbReference type="InterPro" id="IPR028265">
    <property type="entry name" value="TTDN1/SICKLE"/>
</dbReference>
<gene>
    <name evidence="2" type="ORF">Cni_G07218</name>
</gene>
<proteinExistence type="predicted"/>
<name>A0AAQ3JYD4_9LILI</name>
<feature type="region of interest" description="Disordered" evidence="1">
    <location>
        <begin position="1"/>
        <end position="281"/>
    </location>
</feature>
<organism evidence="2 3">
    <name type="scientific">Canna indica</name>
    <name type="common">Indian-shot</name>
    <dbReference type="NCBI Taxonomy" id="4628"/>
    <lineage>
        <taxon>Eukaryota</taxon>
        <taxon>Viridiplantae</taxon>
        <taxon>Streptophyta</taxon>
        <taxon>Embryophyta</taxon>
        <taxon>Tracheophyta</taxon>
        <taxon>Spermatophyta</taxon>
        <taxon>Magnoliopsida</taxon>
        <taxon>Liliopsida</taxon>
        <taxon>Zingiberales</taxon>
        <taxon>Cannaceae</taxon>
        <taxon>Canna</taxon>
    </lineage>
</organism>
<dbReference type="PANTHER" id="PTHR36054">
    <property type="entry name" value="PROTEIN SICKLE"/>
    <property type="match status" value="1"/>
</dbReference>
<feature type="compositionally biased region" description="Polar residues" evidence="1">
    <location>
        <begin position="234"/>
        <end position="252"/>
    </location>
</feature>
<reference evidence="2 3" key="1">
    <citation type="submission" date="2023-10" db="EMBL/GenBank/DDBJ databases">
        <title>Chromosome-scale genome assembly provides insights into flower coloration mechanisms of Canna indica.</title>
        <authorList>
            <person name="Li C."/>
        </authorList>
    </citation>
    <scope>NUCLEOTIDE SEQUENCE [LARGE SCALE GENOMIC DNA]</scope>
    <source>
        <tissue evidence="2">Flower</tissue>
    </source>
</reference>
<evidence type="ECO:0000313" key="3">
    <source>
        <dbReference type="Proteomes" id="UP001327560"/>
    </source>
</evidence>
<sequence length="365" mass="39625">MDESVKRRERLQAMRLEASHSAAHSQPSDLSPAPAVPPPTLPLPHLEDPQVFDSPPPVSRFDFYTDPTSAFSAAKRMRGATAAGFSSSSPNRSHPLPPPSFPTGIRNNYVDSSYPSVHQFHPDSRPYQTPPRGSYQTPRVPHDSPWRSPIQLPTPFSGNQGYPSLHQFHPDSGSYQTPSCVPHNRPWRSPIQLPAPFSGSQGSPASGPGSWDRSDGSRNGFPMYSSSSSLTSSHFGQGQSPMRNAGNGSPYPTSGRGRGRHFSGGSSPRPSGGRGQSFNYKASAKDDITRYYCKSMLEDPWRDLEPVIGNIMEPMAGPGSERKSNITETGSSSQFKSKSSSQFKSKSSLAEFLASSLEEAINDED</sequence>
<evidence type="ECO:0000256" key="1">
    <source>
        <dbReference type="SAM" id="MobiDB-lite"/>
    </source>
</evidence>
<evidence type="ECO:0000313" key="2">
    <source>
        <dbReference type="EMBL" id="WOK98506.1"/>
    </source>
</evidence>